<dbReference type="CTD" id="9804581"/>
<protein>
    <submittedName>
        <fullName evidence="1">Uncharacterized protein</fullName>
    </submittedName>
</protein>
<evidence type="ECO:0000313" key="2">
    <source>
        <dbReference type="Proteomes" id="UP000008281"/>
    </source>
</evidence>
<dbReference type="GeneID" id="9804581"/>
<reference evidence="1" key="1">
    <citation type="submission" date="2007-07" db="EMBL/GenBank/DDBJ databases">
        <title>PCAP assembly of the Caenorhabditis remanei genome.</title>
        <authorList>
            <consortium name="The Caenorhabditis remanei Sequencing Consortium"/>
            <person name="Wilson R.K."/>
        </authorList>
    </citation>
    <scope>NUCLEOTIDE SEQUENCE [LARGE SCALE GENOMIC DNA]</scope>
    <source>
        <strain evidence="1">PB4641</strain>
    </source>
</reference>
<sequence>MATAMMVPSTGTIYWKHPVNDAKAQAEYQLQYLIHALNMKDIELFKTLAYDVVQATPIIKLYATGNTGYVMSASNIIGDRHLVATGNLEGTDVKLYFSWEKNAQSPSGYKLIACRACQLSECGRY</sequence>
<accession>E3MWZ9</accession>
<name>E3MWZ9_CAERE</name>
<organism evidence="2">
    <name type="scientific">Caenorhabditis remanei</name>
    <name type="common">Caenorhabditis vulgaris</name>
    <dbReference type="NCBI Taxonomy" id="31234"/>
    <lineage>
        <taxon>Eukaryota</taxon>
        <taxon>Metazoa</taxon>
        <taxon>Ecdysozoa</taxon>
        <taxon>Nematoda</taxon>
        <taxon>Chromadorea</taxon>
        <taxon>Rhabditida</taxon>
        <taxon>Rhabditina</taxon>
        <taxon>Rhabditomorpha</taxon>
        <taxon>Rhabditoidea</taxon>
        <taxon>Rhabditidae</taxon>
        <taxon>Peloderinae</taxon>
        <taxon>Caenorhabditis</taxon>
    </lineage>
</organism>
<keyword evidence="2" id="KW-1185">Reference proteome</keyword>
<dbReference type="AlphaFoldDB" id="E3MWZ9"/>
<dbReference type="InParanoid" id="E3MWZ9"/>
<proteinExistence type="predicted"/>
<dbReference type="KEGG" id="crq:GCK72_000451"/>
<dbReference type="RefSeq" id="XP_003099286.2">
    <property type="nucleotide sequence ID" value="XM_003099238.2"/>
</dbReference>
<dbReference type="HOGENOM" id="CLU_1994750_0_0_1"/>
<dbReference type="EMBL" id="DS268489">
    <property type="protein sequence ID" value="EFP11378.1"/>
    <property type="molecule type" value="Genomic_DNA"/>
</dbReference>
<dbReference type="Proteomes" id="UP000008281">
    <property type="component" value="Unassembled WGS sequence"/>
</dbReference>
<gene>
    <name evidence="1" type="ORF">CRE_09643</name>
</gene>
<evidence type="ECO:0000313" key="1">
    <source>
        <dbReference type="EMBL" id="EFP11378.1"/>
    </source>
</evidence>